<dbReference type="InterPro" id="IPR008929">
    <property type="entry name" value="Chondroitin_lyas"/>
</dbReference>
<dbReference type="PANTHER" id="PTHR15532">
    <property type="match status" value="1"/>
</dbReference>
<evidence type="ECO:0000256" key="8">
    <source>
        <dbReference type="ARBA" id="ARBA00023235"/>
    </source>
</evidence>
<proteinExistence type="predicted"/>
<evidence type="ECO:0000256" key="6">
    <source>
        <dbReference type="ARBA" id="ARBA00023136"/>
    </source>
</evidence>
<organism evidence="10">
    <name type="scientific">bioreactor metagenome</name>
    <dbReference type="NCBI Taxonomy" id="1076179"/>
    <lineage>
        <taxon>unclassified sequences</taxon>
        <taxon>metagenomes</taxon>
        <taxon>ecological metagenomes</taxon>
    </lineage>
</organism>
<dbReference type="NCBIfam" id="TIGR04183">
    <property type="entry name" value="Por_Secre_tail"/>
    <property type="match status" value="1"/>
</dbReference>
<evidence type="ECO:0000256" key="5">
    <source>
        <dbReference type="ARBA" id="ARBA00022989"/>
    </source>
</evidence>
<accession>A0A644VKK8</accession>
<dbReference type="InterPro" id="IPR026444">
    <property type="entry name" value="Secre_tail"/>
</dbReference>
<dbReference type="SUPFAM" id="SSF48230">
    <property type="entry name" value="Chondroitin AC/alginate lyase"/>
    <property type="match status" value="1"/>
</dbReference>
<evidence type="ECO:0000256" key="3">
    <source>
        <dbReference type="ARBA" id="ARBA00022692"/>
    </source>
</evidence>
<comment type="subcellular location">
    <subcellularLocation>
        <location evidence="2">Cell envelope</location>
    </subcellularLocation>
    <subcellularLocation>
        <location evidence="1">Membrane</location>
        <topology evidence="1">Multi-pass membrane protein</topology>
    </subcellularLocation>
</comment>
<evidence type="ECO:0000256" key="2">
    <source>
        <dbReference type="ARBA" id="ARBA00004196"/>
    </source>
</evidence>
<keyword evidence="8" id="KW-0413">Isomerase</keyword>
<evidence type="ECO:0000259" key="9">
    <source>
        <dbReference type="Pfam" id="PF07940"/>
    </source>
</evidence>
<keyword evidence="3" id="KW-0812">Transmembrane</keyword>
<keyword evidence="5" id="KW-1133">Transmembrane helix</keyword>
<dbReference type="GO" id="GO:0016020">
    <property type="term" value="C:membrane"/>
    <property type="evidence" value="ECO:0007669"/>
    <property type="project" value="UniProtKB-SubCell"/>
</dbReference>
<dbReference type="Gene3D" id="1.50.10.100">
    <property type="entry name" value="Chondroitin AC/alginate lyase"/>
    <property type="match status" value="1"/>
</dbReference>
<evidence type="ECO:0000256" key="1">
    <source>
        <dbReference type="ARBA" id="ARBA00004141"/>
    </source>
</evidence>
<keyword evidence="7" id="KW-0325">Glycoprotein</keyword>
<feature type="domain" description="Heparinase II/III-like C-terminal" evidence="9">
    <location>
        <begin position="418"/>
        <end position="559"/>
    </location>
</feature>
<evidence type="ECO:0000256" key="7">
    <source>
        <dbReference type="ARBA" id="ARBA00023180"/>
    </source>
</evidence>
<dbReference type="PANTHER" id="PTHR15532:SF5">
    <property type="entry name" value="SULFOTRANSFERASE DOMAIN-CONTAINING PROTEIN"/>
    <property type="match status" value="1"/>
</dbReference>
<dbReference type="Gene3D" id="2.70.98.70">
    <property type="match status" value="1"/>
</dbReference>
<comment type="caution">
    <text evidence="10">The sequence shown here is derived from an EMBL/GenBank/DDBJ whole genome shotgun (WGS) entry which is preliminary data.</text>
</comment>
<dbReference type="AlphaFoldDB" id="A0A644VKK8"/>
<name>A0A644VKK8_9ZZZZ</name>
<evidence type="ECO:0000256" key="4">
    <source>
        <dbReference type="ARBA" id="ARBA00022729"/>
    </source>
</evidence>
<gene>
    <name evidence="10" type="ORF">SDC9_37196</name>
</gene>
<evidence type="ECO:0000313" key="10">
    <source>
        <dbReference type="EMBL" id="MPL91133.1"/>
    </source>
</evidence>
<dbReference type="Pfam" id="PF07940">
    <property type="entry name" value="Hepar_II_III_C"/>
    <property type="match status" value="1"/>
</dbReference>
<dbReference type="GO" id="GO:0016829">
    <property type="term" value="F:lyase activity"/>
    <property type="evidence" value="ECO:0007669"/>
    <property type="project" value="InterPro"/>
</dbReference>
<sequence>MKNRFSIEVLTIFCLSVFLLNAGQIITNVNLPKTILSQSSSTTHPRLFFTTNDIPVLKQKITTGRSLAAFNLMKNRADSYLNLVTSPYVFNGAISGRALEVQLLDLALTGYLTDNSNYTNKAIEIMCAVAQQSDVNTFNTFNTHLAVGDMAHTYAIAYDWLEPYLDTNQKQLIEDEIYSFGKWLYDNSLIQFWGAESPRRLAHNHQAVTHGALGLCGLVLGDKAPAGWVNRAQNKITNYFDYAVDSTGCAYEGMSYLAYGLQHAIPFAEALRRGGGSDIVMEKSVTRYIPEYYMWQLLPGGAAGVMLNQSENTMKPAGGVMYLVSRHQNSVALWGWDRMVGNTGDKSYGRNAWLGAGASLPYVILWEDQQLQPLSPVNAGLSNDKYFERGQVSSRDGWDNHNSFVTFTCGFGWNGCWNHGDVGSFTLNAKGENFVIDPGPGLTKTIAHSAITVNGAGQDWLQNGSAPTGKITVYRNDTLTTYIKGDATTAYQQLIPSKKVVRQLLYVRNKYPYLIITDDFELKTPVQKNFQWRLTTHFGNNLTIDQIQNNVCIVGASGNAELNVECLYPETFSLSQNSDPNSKYKQLVITSATDRGKFIVVLFATDVNGITPVITQTGDVDNKVLNIDFGDGVMDSIRLNLDNIEFKRNFAPAGLHEKYTDLPLTVMINEDKICIKGEVGKNASAIMYDISGRIITTQMFLQGNINFIPVSDIKKGMYLLQIMENNRKKIEKILVK</sequence>
<dbReference type="InterPro" id="IPR052447">
    <property type="entry name" value="Dermatan-Sulfate_Isomerase"/>
</dbReference>
<dbReference type="GO" id="GO:0047757">
    <property type="term" value="F:chondroitin-glucuronate 5-epimerase activity"/>
    <property type="evidence" value="ECO:0007669"/>
    <property type="project" value="TreeGrafter"/>
</dbReference>
<reference evidence="10" key="1">
    <citation type="submission" date="2019-08" db="EMBL/GenBank/DDBJ databases">
        <authorList>
            <person name="Kucharzyk K."/>
            <person name="Murdoch R.W."/>
            <person name="Higgins S."/>
            <person name="Loffler F."/>
        </authorList>
    </citation>
    <scope>NUCLEOTIDE SEQUENCE</scope>
</reference>
<keyword evidence="6" id="KW-0472">Membrane</keyword>
<dbReference type="EMBL" id="VSSQ01000321">
    <property type="protein sequence ID" value="MPL91133.1"/>
    <property type="molecule type" value="Genomic_DNA"/>
</dbReference>
<dbReference type="InterPro" id="IPR012480">
    <property type="entry name" value="Hepar_II_III_C"/>
</dbReference>
<protein>
    <recommendedName>
        <fullName evidence="9">Heparinase II/III-like C-terminal domain-containing protein</fullName>
    </recommendedName>
</protein>
<dbReference type="GO" id="GO:0030313">
    <property type="term" value="C:cell envelope"/>
    <property type="evidence" value="ECO:0007669"/>
    <property type="project" value="UniProtKB-SubCell"/>
</dbReference>
<keyword evidence="4" id="KW-0732">Signal</keyword>